<organism evidence="2 3">
    <name type="scientific">Spizellomyces punctatus (strain DAOM BR117)</name>
    <dbReference type="NCBI Taxonomy" id="645134"/>
    <lineage>
        <taxon>Eukaryota</taxon>
        <taxon>Fungi</taxon>
        <taxon>Fungi incertae sedis</taxon>
        <taxon>Chytridiomycota</taxon>
        <taxon>Chytridiomycota incertae sedis</taxon>
        <taxon>Chytridiomycetes</taxon>
        <taxon>Spizellomycetales</taxon>
        <taxon>Spizellomycetaceae</taxon>
        <taxon>Spizellomyces</taxon>
    </lineage>
</organism>
<evidence type="ECO:0000313" key="2">
    <source>
        <dbReference type="EMBL" id="KNC98285.1"/>
    </source>
</evidence>
<gene>
    <name evidence="2" type="ORF">SPPG_06682</name>
</gene>
<sequence length="372" mass="42657">MECYQEEPRTRTTTQETLQTLQDGRTRSEHLEQLLQSAPLAPTTDPRTFLPPSLSTTALDLPLNQQAIWAELERLLLLVENVCNRDVNTLTPEQRVLWAEIDRLMDLIETICATPKDVPSHPPTYEEALGIQKKGGLSTGKPRLSNDELGQVFAAIDRVLKMAPRLDDQSVLLNPRQEKIMSGAALLALIDRLNRGKENFQNQRAVPTGRNRYAALQKLVDQITVAGQRSMSNQRVMLSADQKNRMEIGRLGGLLDRQEKSRFKNQDFMTKEQLFHNDLSKLQLDLQKSESPDLNQQRYEMSTAKQRDLFMNGLSARMDRLEDRRLANQDAMTQNQKKEQRFEELERIMDSFPQPLTGQRAAQTMRKMSVTR</sequence>
<name>A0A0L0H9Q2_SPIPD</name>
<evidence type="ECO:0000256" key="1">
    <source>
        <dbReference type="SAM" id="MobiDB-lite"/>
    </source>
</evidence>
<evidence type="ECO:0000313" key="3">
    <source>
        <dbReference type="Proteomes" id="UP000053201"/>
    </source>
</evidence>
<dbReference type="VEuPathDB" id="FungiDB:SPPG_06682"/>
<dbReference type="OrthoDB" id="66510at2759"/>
<dbReference type="EMBL" id="KQ257461">
    <property type="protein sequence ID" value="KNC98285.1"/>
    <property type="molecule type" value="Genomic_DNA"/>
</dbReference>
<accession>A0A0L0H9Q2</accession>
<protein>
    <submittedName>
        <fullName evidence="2">Uncharacterized protein</fullName>
    </submittedName>
</protein>
<dbReference type="eggNOG" id="ENOG502S3YB">
    <property type="taxonomic scope" value="Eukaryota"/>
</dbReference>
<keyword evidence="3" id="KW-1185">Reference proteome</keyword>
<reference evidence="2 3" key="1">
    <citation type="submission" date="2009-08" db="EMBL/GenBank/DDBJ databases">
        <title>The Genome Sequence of Spizellomyces punctatus strain DAOM BR117.</title>
        <authorList>
            <consortium name="The Broad Institute Genome Sequencing Platform"/>
            <person name="Russ C."/>
            <person name="Cuomo C."/>
            <person name="Shea T."/>
            <person name="Young S.K."/>
            <person name="Zeng Q."/>
            <person name="Koehrsen M."/>
            <person name="Haas B."/>
            <person name="Borodovsky M."/>
            <person name="Guigo R."/>
            <person name="Alvarado L."/>
            <person name="Berlin A."/>
            <person name="Bochicchio J."/>
            <person name="Borenstein D."/>
            <person name="Chapman S."/>
            <person name="Chen Z."/>
            <person name="Engels R."/>
            <person name="Freedman E."/>
            <person name="Gellesch M."/>
            <person name="Goldberg J."/>
            <person name="Griggs A."/>
            <person name="Gujja S."/>
            <person name="Heiman D."/>
            <person name="Hepburn T."/>
            <person name="Howarth C."/>
            <person name="Jen D."/>
            <person name="Larson L."/>
            <person name="Lewis B."/>
            <person name="Mehta T."/>
            <person name="Park D."/>
            <person name="Pearson M."/>
            <person name="Roberts A."/>
            <person name="Saif S."/>
            <person name="Shenoy N."/>
            <person name="Sisk P."/>
            <person name="Stolte C."/>
            <person name="Sykes S."/>
            <person name="Thomson T."/>
            <person name="Walk T."/>
            <person name="White J."/>
            <person name="Yandava C."/>
            <person name="Burger G."/>
            <person name="Gray M.W."/>
            <person name="Holland P.W.H."/>
            <person name="King N."/>
            <person name="Lang F.B.F."/>
            <person name="Roger A.J."/>
            <person name="Ruiz-Trillo I."/>
            <person name="Lander E."/>
            <person name="Nusbaum C."/>
        </authorList>
    </citation>
    <scope>NUCLEOTIDE SEQUENCE [LARGE SCALE GENOMIC DNA]</scope>
    <source>
        <strain evidence="2 3">DAOM BR117</strain>
    </source>
</reference>
<dbReference type="AlphaFoldDB" id="A0A0L0H9Q2"/>
<dbReference type="Proteomes" id="UP000053201">
    <property type="component" value="Unassembled WGS sequence"/>
</dbReference>
<dbReference type="RefSeq" id="XP_016606325.1">
    <property type="nucleotide sequence ID" value="XM_016754885.1"/>
</dbReference>
<dbReference type="GeneID" id="27689972"/>
<proteinExistence type="predicted"/>
<feature type="region of interest" description="Disordered" evidence="1">
    <location>
        <begin position="349"/>
        <end position="372"/>
    </location>
</feature>
<dbReference type="InParanoid" id="A0A0L0H9Q2"/>